<reference evidence="1 2" key="1">
    <citation type="submission" date="2019-01" db="EMBL/GenBank/DDBJ databases">
        <authorList>
            <person name="Chen W.-M."/>
        </authorList>
    </citation>
    <scope>NUCLEOTIDE SEQUENCE [LARGE SCALE GENOMIC DNA]</scope>
    <source>
        <strain evidence="1 2">YBJ-36</strain>
    </source>
</reference>
<dbReference type="EMBL" id="SACK01000004">
    <property type="protein sequence ID" value="RVU00532.1"/>
    <property type="molecule type" value="Genomic_DNA"/>
</dbReference>
<comment type="caution">
    <text evidence="1">The sequence shown here is derived from an EMBL/GenBank/DDBJ whole genome shotgun (WGS) entry which is preliminary data.</text>
</comment>
<sequence>MKKHLFKYLVLFYMLIPATLLAGWPVGKRHYVISASYSLFAANKSWDSVGTLRGDRGKFMAHSFSVSGIYGLGRNVDLSVNLPFSFLTSTSANGYSANTSGPGDLQVGLNFALKNFNYSNYISLYVGGILPLYKNTAVRSLGLGNSGATVKLMNTGGLGKKAYYDIQLGVNKYFGLNAPVQGTGDFTLGFKLSRWDQLTFNVGGVYSYSEDKSFSLNTFSVRDFAYAKGAIGYGHSFSKRFTLFASGFYTFIGRNSGQGYGGALTCMMKLPYYDRNKHEQYLK</sequence>
<accession>A0A437MSA4</accession>
<organism evidence="1 2">
    <name type="scientific">Mucilaginibacter limnophilus</name>
    <dbReference type="NCBI Taxonomy" id="1932778"/>
    <lineage>
        <taxon>Bacteria</taxon>
        <taxon>Pseudomonadati</taxon>
        <taxon>Bacteroidota</taxon>
        <taxon>Sphingobacteriia</taxon>
        <taxon>Sphingobacteriales</taxon>
        <taxon>Sphingobacteriaceae</taxon>
        <taxon>Mucilaginibacter</taxon>
    </lineage>
</organism>
<evidence type="ECO:0000313" key="2">
    <source>
        <dbReference type="Proteomes" id="UP000282759"/>
    </source>
</evidence>
<name>A0A437MSA4_9SPHI</name>
<dbReference type="AlphaFoldDB" id="A0A437MSA4"/>
<dbReference type="Pfam" id="PF13557">
    <property type="entry name" value="Phenol_MetA_deg"/>
    <property type="match status" value="1"/>
</dbReference>
<dbReference type="Proteomes" id="UP000282759">
    <property type="component" value="Unassembled WGS sequence"/>
</dbReference>
<gene>
    <name evidence="1" type="ORF">EOD41_11045</name>
</gene>
<dbReference type="OrthoDB" id="9782650at2"/>
<proteinExistence type="predicted"/>
<protein>
    <recommendedName>
        <fullName evidence="3">Type IX secretion system membrane protein PorP/SprF</fullName>
    </recommendedName>
</protein>
<dbReference type="InterPro" id="IPR025737">
    <property type="entry name" value="FApF"/>
</dbReference>
<evidence type="ECO:0000313" key="1">
    <source>
        <dbReference type="EMBL" id="RVU00532.1"/>
    </source>
</evidence>
<keyword evidence="2" id="KW-1185">Reference proteome</keyword>
<evidence type="ECO:0008006" key="3">
    <source>
        <dbReference type="Google" id="ProtNLM"/>
    </source>
</evidence>
<dbReference type="RefSeq" id="WP_127704873.1">
    <property type="nucleotide sequence ID" value="NZ_SACK01000004.1"/>
</dbReference>